<protein>
    <submittedName>
        <fullName evidence="4">NPD-domain-containing protein</fullName>
    </submittedName>
</protein>
<dbReference type="Proteomes" id="UP000070544">
    <property type="component" value="Unassembled WGS sequence"/>
</dbReference>
<dbReference type="STRING" id="1344416.A0A139AU31"/>
<dbReference type="InterPro" id="IPR004136">
    <property type="entry name" value="NMO"/>
</dbReference>
<keyword evidence="2" id="KW-0288">FMN</keyword>
<evidence type="ECO:0000313" key="4">
    <source>
        <dbReference type="EMBL" id="KXS20242.1"/>
    </source>
</evidence>
<dbReference type="Pfam" id="PF03060">
    <property type="entry name" value="NMO"/>
    <property type="match status" value="1"/>
</dbReference>
<dbReference type="PANTHER" id="PTHR32332">
    <property type="entry name" value="2-NITROPROPANE DIOXYGENASE"/>
    <property type="match status" value="1"/>
</dbReference>
<evidence type="ECO:0000256" key="3">
    <source>
        <dbReference type="ARBA" id="ARBA00023002"/>
    </source>
</evidence>
<gene>
    <name evidence="4" type="ORF">M427DRAFT_52485</name>
</gene>
<keyword evidence="1" id="KW-0285">Flavoprotein</keyword>
<reference evidence="4 5" key="1">
    <citation type="journal article" date="2015" name="Genome Biol. Evol.">
        <title>Phylogenomic analyses indicate that early fungi evolved digesting cell walls of algal ancestors of land plants.</title>
        <authorList>
            <person name="Chang Y."/>
            <person name="Wang S."/>
            <person name="Sekimoto S."/>
            <person name="Aerts A.L."/>
            <person name="Choi C."/>
            <person name="Clum A."/>
            <person name="LaButti K.M."/>
            <person name="Lindquist E.A."/>
            <person name="Yee Ngan C."/>
            <person name="Ohm R.A."/>
            <person name="Salamov A.A."/>
            <person name="Grigoriev I.V."/>
            <person name="Spatafora J.W."/>
            <person name="Berbee M.L."/>
        </authorList>
    </citation>
    <scope>NUCLEOTIDE SEQUENCE [LARGE SCALE GENOMIC DNA]</scope>
    <source>
        <strain evidence="4 5">JEL478</strain>
    </source>
</reference>
<organism evidence="4 5">
    <name type="scientific">Gonapodya prolifera (strain JEL478)</name>
    <name type="common">Monoblepharis prolifera</name>
    <dbReference type="NCBI Taxonomy" id="1344416"/>
    <lineage>
        <taxon>Eukaryota</taxon>
        <taxon>Fungi</taxon>
        <taxon>Fungi incertae sedis</taxon>
        <taxon>Chytridiomycota</taxon>
        <taxon>Chytridiomycota incertae sedis</taxon>
        <taxon>Monoblepharidomycetes</taxon>
        <taxon>Monoblepharidales</taxon>
        <taxon>Gonapodyaceae</taxon>
        <taxon>Gonapodya</taxon>
    </lineage>
</organism>
<name>A0A139AU31_GONPJ</name>
<keyword evidence="5" id="KW-1185">Reference proteome</keyword>
<evidence type="ECO:0000256" key="2">
    <source>
        <dbReference type="ARBA" id="ARBA00022643"/>
    </source>
</evidence>
<dbReference type="Gene3D" id="3.20.20.70">
    <property type="entry name" value="Aldolase class I"/>
    <property type="match status" value="1"/>
</dbReference>
<proteinExistence type="predicted"/>
<dbReference type="InterPro" id="IPR013785">
    <property type="entry name" value="Aldolase_TIM"/>
</dbReference>
<dbReference type="GO" id="GO:0018580">
    <property type="term" value="F:nitronate monooxygenase activity"/>
    <property type="evidence" value="ECO:0007669"/>
    <property type="project" value="InterPro"/>
</dbReference>
<dbReference type="OrthoDB" id="2349068at2759"/>
<evidence type="ECO:0000256" key="1">
    <source>
        <dbReference type="ARBA" id="ARBA00022630"/>
    </source>
</evidence>
<dbReference type="CDD" id="cd04730">
    <property type="entry name" value="NPD_like"/>
    <property type="match status" value="1"/>
</dbReference>
<dbReference type="SUPFAM" id="SSF51412">
    <property type="entry name" value="Inosine monophosphate dehydrogenase (IMPDH)"/>
    <property type="match status" value="1"/>
</dbReference>
<accession>A0A139AU31</accession>
<dbReference type="AlphaFoldDB" id="A0A139AU31"/>
<evidence type="ECO:0000313" key="5">
    <source>
        <dbReference type="Proteomes" id="UP000070544"/>
    </source>
</evidence>
<dbReference type="PANTHER" id="PTHR32332:SF31">
    <property type="entry name" value="2-NITROPROPANE DIOXYGENASE FAMILY, PUTATIVE (AFU_ORTHOLOGUE AFUA_2G09850)-RELATED"/>
    <property type="match status" value="1"/>
</dbReference>
<sequence>MAFSAHAELVAAVVRAGGLGLIGVGYNTKFDFISSQLDQAIILSGTGSSAGALGVGFITWKLVEADPDGSLIIEPLLERREIRALWFSFGDFKRYLPKIRKKRRDIVILSQVQTVAEAVEHLKEGGGWEVDVVVAQGSEAGGHGARASNSTFCLVPQLSATLSTLGFPSRLQSKRPCLLAAGGITTPSQLAAALLMGAHGVVLGTVLSATEESALRDEAKQRLLSVQDGGLETVRTEVFDRMRGFPWPETYNGRVLRNLITKDVDAARAAGRDGERELEAWSRQYTKEVEKGNFNVGVVFAGGGAGMLGRTVRSAEDVVRDLVGGAVQVLQGAGTWGAEKSTIAKI</sequence>
<dbReference type="EMBL" id="KQ965736">
    <property type="protein sequence ID" value="KXS20242.1"/>
    <property type="molecule type" value="Genomic_DNA"/>
</dbReference>
<keyword evidence="3" id="KW-0560">Oxidoreductase</keyword>
<dbReference type="OMA" id="FLFTPEC"/>